<dbReference type="Gene3D" id="1.10.10.10">
    <property type="entry name" value="Winged helix-like DNA-binding domain superfamily/Winged helix DNA-binding domain"/>
    <property type="match status" value="1"/>
</dbReference>
<dbReference type="PROSITE" id="PS51755">
    <property type="entry name" value="OMPR_PHOB"/>
    <property type="match status" value="1"/>
</dbReference>
<comment type="caution">
    <text evidence="2">The sequence shown here is derived from an EMBL/GenBank/DDBJ whole genome shotgun (WGS) entry which is preliminary data.</text>
</comment>
<dbReference type="SUPFAM" id="SSF46894">
    <property type="entry name" value="C-terminal effector domain of the bipartite response regulators"/>
    <property type="match status" value="1"/>
</dbReference>
<dbReference type="InterPro" id="IPR036388">
    <property type="entry name" value="WH-like_DNA-bd_sf"/>
</dbReference>
<dbReference type="RefSeq" id="WP_045987485.1">
    <property type="nucleotide sequence ID" value="NZ_CP063051.1"/>
</dbReference>
<accession>A0A837G1J4</accession>
<dbReference type="AlphaFoldDB" id="A0A837G1J4"/>
<protein>
    <submittedName>
        <fullName evidence="2">Transcriptional regulator</fullName>
    </submittedName>
</protein>
<dbReference type="EMBL" id="JXXR01000031">
    <property type="protein sequence ID" value="KJY66879.1"/>
    <property type="molecule type" value="Genomic_DNA"/>
</dbReference>
<proteinExistence type="predicted"/>
<reference evidence="2" key="1">
    <citation type="journal article" date="2015" name="BMC Genomics">
        <title>Genome mining reveals unlocked bioactive potential of marine Gram-negative bacteria.</title>
        <authorList>
            <person name="Machado H."/>
            <person name="Sonnenschein E.C."/>
            <person name="Melchiorsen J."/>
            <person name="Gram L."/>
        </authorList>
    </citation>
    <scope>NUCLEOTIDE SEQUENCE</scope>
    <source>
        <strain evidence="2">S2052</strain>
    </source>
</reference>
<dbReference type="InterPro" id="IPR016032">
    <property type="entry name" value="Sig_transdc_resp-reg_C-effctor"/>
</dbReference>
<dbReference type="GO" id="GO:0006355">
    <property type="term" value="P:regulation of DNA-templated transcription"/>
    <property type="evidence" value="ECO:0007669"/>
    <property type="project" value="InterPro"/>
</dbReference>
<dbReference type="Pfam" id="PF00486">
    <property type="entry name" value="Trans_reg_C"/>
    <property type="match status" value="1"/>
</dbReference>
<evidence type="ECO:0000313" key="2">
    <source>
        <dbReference type="EMBL" id="KJY66879.1"/>
    </source>
</evidence>
<keyword evidence="1" id="KW-0238">DNA-binding</keyword>
<dbReference type="GO" id="GO:0000160">
    <property type="term" value="P:phosphorelay signal transduction system"/>
    <property type="evidence" value="ECO:0007669"/>
    <property type="project" value="InterPro"/>
</dbReference>
<evidence type="ECO:0000256" key="1">
    <source>
        <dbReference type="ARBA" id="ARBA00023125"/>
    </source>
</evidence>
<dbReference type="GO" id="GO:0003677">
    <property type="term" value="F:DNA binding"/>
    <property type="evidence" value="ECO:0007669"/>
    <property type="project" value="UniProtKB-UniRule"/>
</dbReference>
<organism evidence="2">
    <name type="scientific">Vibrio coralliilyticus</name>
    <dbReference type="NCBI Taxonomy" id="190893"/>
    <lineage>
        <taxon>Bacteria</taxon>
        <taxon>Pseudomonadati</taxon>
        <taxon>Pseudomonadota</taxon>
        <taxon>Gammaproteobacteria</taxon>
        <taxon>Vibrionales</taxon>
        <taxon>Vibrionaceae</taxon>
        <taxon>Vibrio</taxon>
    </lineage>
</organism>
<dbReference type="InterPro" id="IPR001867">
    <property type="entry name" value="OmpR/PhoB-type_DNA-bd"/>
</dbReference>
<dbReference type="CDD" id="cd00383">
    <property type="entry name" value="trans_reg_C"/>
    <property type="match status" value="1"/>
</dbReference>
<gene>
    <name evidence="2" type="ORF">TW71_23875</name>
</gene>
<sequence>MIIFHSVQNKLSNTQRVIKIGYREAQVLDLLLKHSPEVVKKPDIIQHAWGSEYIGETSLAKSISTLRQALLKLGAKESPIVTVPKVGYRLVSHCIEYAPADPPPQVDKSSPAPNLPTSTVISSQSVTSNLSLKECKSPVCYVAAIALLFASSILALSKVHGWRWEDIPSDQHLARHTVGQLQVFTESETRLSLPLRQLLSQNQCDCVVYIEKNERFSELSWLDRQRRQSINVFYAPGQLQQVSAQVERFIQEGQQ</sequence>
<dbReference type="SMART" id="SM00862">
    <property type="entry name" value="Trans_reg_C"/>
    <property type="match status" value="1"/>
</dbReference>
<name>A0A837G1J4_9VIBR</name>